<evidence type="ECO:0000313" key="1">
    <source>
        <dbReference type="EMBL" id="CAD7704076.1"/>
    </source>
</evidence>
<keyword evidence="2" id="KW-1185">Reference proteome</keyword>
<accession>A0A8S1JHM8</accession>
<sequence length="146" mass="16208">QIKLKDGAAEGGSHSSTLKLGQFWEIIRDSGLISRHALLWHIDQAVHAALSPSALVATRRKKLEESGRWTASPPHASMCHCPDAEILFPQFCESLVRIAQMKYRHLGSLEKRVHSLLNNDVLPISADRNRRVVGARGRDADAELIT</sequence>
<feature type="non-terminal residue" evidence="1">
    <location>
        <position position="146"/>
    </location>
</feature>
<comment type="caution">
    <text evidence="1">The sequence shown here is derived from an EMBL/GenBank/DDBJ whole genome shotgun (WGS) entry which is preliminary data.</text>
</comment>
<dbReference type="AlphaFoldDB" id="A0A8S1JHM8"/>
<evidence type="ECO:0000313" key="2">
    <source>
        <dbReference type="Proteomes" id="UP000708148"/>
    </source>
</evidence>
<gene>
    <name evidence="1" type="ORF">OSTQU699_LOCUS9433</name>
</gene>
<dbReference type="Proteomes" id="UP000708148">
    <property type="component" value="Unassembled WGS sequence"/>
</dbReference>
<dbReference type="OrthoDB" id="270720at2759"/>
<dbReference type="EMBL" id="CAJHUC010002622">
    <property type="protein sequence ID" value="CAD7704076.1"/>
    <property type="molecule type" value="Genomic_DNA"/>
</dbReference>
<protein>
    <submittedName>
        <fullName evidence="1">Uncharacterized protein</fullName>
    </submittedName>
</protein>
<proteinExistence type="predicted"/>
<feature type="non-terminal residue" evidence="1">
    <location>
        <position position="1"/>
    </location>
</feature>
<reference evidence="1" key="1">
    <citation type="submission" date="2020-12" db="EMBL/GenBank/DDBJ databases">
        <authorList>
            <person name="Iha C."/>
        </authorList>
    </citation>
    <scope>NUCLEOTIDE SEQUENCE</scope>
</reference>
<organism evidence="1 2">
    <name type="scientific">Ostreobium quekettii</name>
    <dbReference type="NCBI Taxonomy" id="121088"/>
    <lineage>
        <taxon>Eukaryota</taxon>
        <taxon>Viridiplantae</taxon>
        <taxon>Chlorophyta</taxon>
        <taxon>core chlorophytes</taxon>
        <taxon>Ulvophyceae</taxon>
        <taxon>TCBD clade</taxon>
        <taxon>Bryopsidales</taxon>
        <taxon>Ostreobineae</taxon>
        <taxon>Ostreobiaceae</taxon>
        <taxon>Ostreobium</taxon>
    </lineage>
</organism>
<name>A0A8S1JHM8_9CHLO</name>